<dbReference type="PANTHER" id="PTHR31621:SF5">
    <property type="entry name" value="PROTEIN DMP10"/>
    <property type="match status" value="1"/>
</dbReference>
<dbReference type="GO" id="GO:0005737">
    <property type="term" value="C:cytoplasm"/>
    <property type="evidence" value="ECO:0007669"/>
    <property type="project" value="UniProtKB-ARBA"/>
</dbReference>
<evidence type="ECO:0000313" key="9">
    <source>
        <dbReference type="Proteomes" id="UP001428341"/>
    </source>
</evidence>
<evidence type="ECO:0000256" key="7">
    <source>
        <dbReference type="SAM" id="Phobius"/>
    </source>
</evidence>
<gene>
    <name evidence="8" type="ORF">WN944_007423</name>
</gene>
<organism evidence="8 9">
    <name type="scientific">Citrus x changshan-huyou</name>
    <dbReference type="NCBI Taxonomy" id="2935761"/>
    <lineage>
        <taxon>Eukaryota</taxon>
        <taxon>Viridiplantae</taxon>
        <taxon>Streptophyta</taxon>
        <taxon>Embryophyta</taxon>
        <taxon>Tracheophyta</taxon>
        <taxon>Spermatophyta</taxon>
        <taxon>Magnoliopsida</taxon>
        <taxon>eudicotyledons</taxon>
        <taxon>Gunneridae</taxon>
        <taxon>Pentapetalae</taxon>
        <taxon>rosids</taxon>
        <taxon>malvids</taxon>
        <taxon>Sapindales</taxon>
        <taxon>Rutaceae</taxon>
        <taxon>Aurantioideae</taxon>
        <taxon>Citrus</taxon>
    </lineage>
</organism>
<accession>A0AAP0MKY2</accession>
<reference evidence="8 9" key="1">
    <citation type="submission" date="2024-05" db="EMBL/GenBank/DDBJ databases">
        <title>Haplotype-resolved chromosome-level genome assembly of Huyou (Citrus changshanensis).</title>
        <authorList>
            <person name="Miao C."/>
            <person name="Chen W."/>
            <person name="Wu Y."/>
            <person name="Wang L."/>
            <person name="Zhao S."/>
            <person name="Grierson D."/>
            <person name="Xu C."/>
            <person name="Chen K."/>
        </authorList>
    </citation>
    <scope>NUCLEOTIDE SEQUENCE [LARGE SCALE GENOMIC DNA]</scope>
    <source>
        <strain evidence="8">01-14</strain>
        <tissue evidence="8">Leaf</tissue>
    </source>
</reference>
<evidence type="ECO:0000256" key="4">
    <source>
        <dbReference type="ARBA" id="ARBA00022989"/>
    </source>
</evidence>
<comment type="subcellular location">
    <subcellularLocation>
        <location evidence="1">Membrane</location>
        <topology evidence="1">Multi-pass membrane protein</topology>
    </subcellularLocation>
</comment>
<dbReference type="PANTHER" id="PTHR31621">
    <property type="entry name" value="PROTEIN DMP3"/>
    <property type="match status" value="1"/>
</dbReference>
<evidence type="ECO:0000256" key="2">
    <source>
        <dbReference type="ARBA" id="ARBA00008707"/>
    </source>
</evidence>
<evidence type="ECO:0000313" key="8">
    <source>
        <dbReference type="EMBL" id="KAK9215418.1"/>
    </source>
</evidence>
<dbReference type="AlphaFoldDB" id="A0AAP0MKY2"/>
<feature type="transmembrane region" description="Helical" evidence="7">
    <location>
        <begin position="131"/>
        <end position="149"/>
    </location>
</feature>
<feature type="transmembrane region" description="Helical" evidence="7">
    <location>
        <begin position="53"/>
        <end position="71"/>
    </location>
</feature>
<dbReference type="GO" id="GO:0010256">
    <property type="term" value="P:endomembrane system organization"/>
    <property type="evidence" value="ECO:0007669"/>
    <property type="project" value="TreeGrafter"/>
</dbReference>
<dbReference type="InterPro" id="IPR007770">
    <property type="entry name" value="DMP"/>
</dbReference>
<feature type="region of interest" description="Disordered" evidence="6">
    <location>
        <begin position="199"/>
        <end position="224"/>
    </location>
</feature>
<dbReference type="EMBL" id="JBCGBO010000003">
    <property type="protein sequence ID" value="KAK9215418.1"/>
    <property type="molecule type" value="Genomic_DNA"/>
</dbReference>
<sequence length="224" mass="24654">MAQSLDKHKAVTKLNCPSAANLANLLPTGTVLAYQALMPSLSNNGTCLAAHKYLSIVALAGCSIVCFLSSFTDSYYSKGKLYYGIATIDGLHIFNKKDYEDEGEKADNDIEYGVKGTEKERVYLDTYKIRWIDFVHAFTSLLVFLVFATTNSDARRCFFPHPGPNTNVLLMHLPILVGGFASFLFMLFPTDRRGFGFADHTHMAPSSSPRPSPESKKVPHSTGA</sequence>
<comment type="similarity">
    <text evidence="2">Belongs to the plant DMP1 protein family.</text>
</comment>
<name>A0AAP0MKY2_9ROSI</name>
<evidence type="ECO:0000256" key="5">
    <source>
        <dbReference type="ARBA" id="ARBA00023136"/>
    </source>
</evidence>
<keyword evidence="3 7" id="KW-0812">Transmembrane</keyword>
<dbReference type="GO" id="GO:0016020">
    <property type="term" value="C:membrane"/>
    <property type="evidence" value="ECO:0007669"/>
    <property type="project" value="UniProtKB-SubCell"/>
</dbReference>
<dbReference type="Pfam" id="PF05078">
    <property type="entry name" value="DUF679"/>
    <property type="match status" value="1"/>
</dbReference>
<evidence type="ECO:0000256" key="6">
    <source>
        <dbReference type="SAM" id="MobiDB-lite"/>
    </source>
</evidence>
<evidence type="ECO:0000256" key="1">
    <source>
        <dbReference type="ARBA" id="ARBA00004141"/>
    </source>
</evidence>
<feature type="transmembrane region" description="Helical" evidence="7">
    <location>
        <begin position="169"/>
        <end position="188"/>
    </location>
</feature>
<protein>
    <submittedName>
        <fullName evidence="8">Uncharacterized protein</fullName>
    </submittedName>
</protein>
<dbReference type="Proteomes" id="UP001428341">
    <property type="component" value="Unassembled WGS sequence"/>
</dbReference>
<keyword evidence="5 7" id="KW-0472">Membrane</keyword>
<keyword evidence="4 7" id="KW-1133">Transmembrane helix</keyword>
<keyword evidence="9" id="KW-1185">Reference proteome</keyword>
<comment type="caution">
    <text evidence="8">The sequence shown here is derived from an EMBL/GenBank/DDBJ whole genome shotgun (WGS) entry which is preliminary data.</text>
</comment>
<proteinExistence type="inferred from homology"/>
<evidence type="ECO:0000256" key="3">
    <source>
        <dbReference type="ARBA" id="ARBA00022692"/>
    </source>
</evidence>